<dbReference type="Proteomes" id="UP000606786">
    <property type="component" value="Unassembled WGS sequence"/>
</dbReference>
<organism evidence="2 3">
    <name type="scientific">Ceratitis capitata</name>
    <name type="common">Mediterranean fruit fly</name>
    <name type="synonym">Tephritis capitata</name>
    <dbReference type="NCBI Taxonomy" id="7213"/>
    <lineage>
        <taxon>Eukaryota</taxon>
        <taxon>Metazoa</taxon>
        <taxon>Ecdysozoa</taxon>
        <taxon>Arthropoda</taxon>
        <taxon>Hexapoda</taxon>
        <taxon>Insecta</taxon>
        <taxon>Pterygota</taxon>
        <taxon>Neoptera</taxon>
        <taxon>Endopterygota</taxon>
        <taxon>Diptera</taxon>
        <taxon>Brachycera</taxon>
        <taxon>Muscomorpha</taxon>
        <taxon>Tephritoidea</taxon>
        <taxon>Tephritidae</taxon>
        <taxon>Ceratitis</taxon>
        <taxon>Ceratitis</taxon>
    </lineage>
</organism>
<dbReference type="AlphaFoldDB" id="A0A811UNM3"/>
<accession>A0A811UNM3</accession>
<feature type="compositionally biased region" description="Polar residues" evidence="1">
    <location>
        <begin position="60"/>
        <end position="70"/>
    </location>
</feature>
<evidence type="ECO:0000313" key="3">
    <source>
        <dbReference type="Proteomes" id="UP000606786"/>
    </source>
</evidence>
<name>A0A811UNM3_CERCA</name>
<dbReference type="EMBL" id="CAJHJT010000023">
    <property type="protein sequence ID" value="CAD7000802.1"/>
    <property type="molecule type" value="Genomic_DNA"/>
</dbReference>
<feature type="compositionally biased region" description="Low complexity" evidence="1">
    <location>
        <begin position="44"/>
        <end position="55"/>
    </location>
</feature>
<keyword evidence="3" id="KW-1185">Reference proteome</keyword>
<feature type="region of interest" description="Disordered" evidence="1">
    <location>
        <begin position="23"/>
        <end position="70"/>
    </location>
</feature>
<sequence>MLIKELKAKIRADLKSRTKRKIAENQRRLSATGGDVKGSCPKWTGTRTTPTIQPTMAALSPTTTPPVLSQSSSTITASLLTETPIINSPPVRLFHHHRWKRNFQDAIVTSAKVQAEANKIQAESSKK</sequence>
<proteinExistence type="predicted"/>
<gene>
    <name evidence="2" type="ORF">CCAP1982_LOCUS9277</name>
</gene>
<evidence type="ECO:0000313" key="2">
    <source>
        <dbReference type="EMBL" id="CAD7000802.1"/>
    </source>
</evidence>
<reference evidence="2" key="1">
    <citation type="submission" date="2020-11" db="EMBL/GenBank/DDBJ databases">
        <authorList>
            <person name="Whitehead M."/>
        </authorList>
    </citation>
    <scope>NUCLEOTIDE SEQUENCE</scope>
    <source>
        <strain evidence="2">EGII</strain>
    </source>
</reference>
<evidence type="ECO:0000256" key="1">
    <source>
        <dbReference type="SAM" id="MobiDB-lite"/>
    </source>
</evidence>
<comment type="caution">
    <text evidence="2">The sequence shown here is derived from an EMBL/GenBank/DDBJ whole genome shotgun (WGS) entry which is preliminary data.</text>
</comment>
<protein>
    <submittedName>
        <fullName evidence="2">(Mediterranean fruit fly) hypothetical protein</fullName>
    </submittedName>
</protein>